<keyword evidence="5 9" id="KW-0627">Porphyrin biosynthesis</keyword>
<evidence type="ECO:0000256" key="4">
    <source>
        <dbReference type="ARBA" id="ARBA00023239"/>
    </source>
</evidence>
<accession>A0A426QJH7</accession>
<dbReference type="OrthoDB" id="9787650at2"/>
<dbReference type="EC" id="4.2.1.75" evidence="3 9"/>
<dbReference type="Pfam" id="PF02602">
    <property type="entry name" value="HEM4"/>
    <property type="match status" value="1"/>
</dbReference>
<gene>
    <name evidence="11" type="ORF">D6C00_07850</name>
</gene>
<evidence type="ECO:0000259" key="10">
    <source>
        <dbReference type="Pfam" id="PF02602"/>
    </source>
</evidence>
<dbReference type="InterPro" id="IPR039793">
    <property type="entry name" value="UROS/Hem4"/>
</dbReference>
<evidence type="ECO:0000256" key="8">
    <source>
        <dbReference type="ARBA" id="ARBA00048617"/>
    </source>
</evidence>
<dbReference type="RefSeq" id="WP_125181206.1">
    <property type="nucleotide sequence ID" value="NZ_QZMU01000001.1"/>
</dbReference>
<dbReference type="SUPFAM" id="SSF69618">
    <property type="entry name" value="HemD-like"/>
    <property type="match status" value="1"/>
</dbReference>
<dbReference type="GO" id="GO:0004852">
    <property type="term" value="F:uroporphyrinogen-III synthase activity"/>
    <property type="evidence" value="ECO:0007669"/>
    <property type="project" value="UniProtKB-UniRule"/>
</dbReference>
<keyword evidence="12" id="KW-1185">Reference proteome</keyword>
<dbReference type="Proteomes" id="UP000287798">
    <property type="component" value="Unassembled WGS sequence"/>
</dbReference>
<reference evidence="11 12" key="1">
    <citation type="journal article" date="2010" name="Int. J. Syst. Evol. Microbiol.">
        <title>Thiohalobacter thiocyanaticus gen. nov., sp. nov., a moderately halophilic, sulfur-oxidizing gammaproteobacterium from hypersaline lakes, that utilizes thiocyanate.</title>
        <authorList>
            <person name="Sorokin D.Y."/>
            <person name="Kovaleva O.L."/>
            <person name="Tourova T.P."/>
            <person name="Muyzer G."/>
        </authorList>
    </citation>
    <scope>NUCLEOTIDE SEQUENCE [LARGE SCALE GENOMIC DNA]</scope>
    <source>
        <strain evidence="11 12">Hrh1</strain>
    </source>
</reference>
<protein>
    <recommendedName>
        <fullName evidence="7 9">Uroporphyrinogen-III synthase</fullName>
        <ecNumber evidence="3 9">4.2.1.75</ecNumber>
    </recommendedName>
</protein>
<evidence type="ECO:0000256" key="2">
    <source>
        <dbReference type="ARBA" id="ARBA00008133"/>
    </source>
</evidence>
<evidence type="ECO:0000256" key="5">
    <source>
        <dbReference type="ARBA" id="ARBA00023244"/>
    </source>
</evidence>
<evidence type="ECO:0000256" key="7">
    <source>
        <dbReference type="ARBA" id="ARBA00040167"/>
    </source>
</evidence>
<feature type="domain" description="Tetrapyrrole biosynthesis uroporphyrinogen III synthase" evidence="10">
    <location>
        <begin position="26"/>
        <end position="205"/>
    </location>
</feature>
<evidence type="ECO:0000313" key="12">
    <source>
        <dbReference type="Proteomes" id="UP000287798"/>
    </source>
</evidence>
<comment type="catalytic activity">
    <reaction evidence="8 9">
        <text>hydroxymethylbilane = uroporphyrinogen III + H2O</text>
        <dbReference type="Rhea" id="RHEA:18965"/>
        <dbReference type="ChEBI" id="CHEBI:15377"/>
        <dbReference type="ChEBI" id="CHEBI:57308"/>
        <dbReference type="ChEBI" id="CHEBI:57845"/>
        <dbReference type="EC" id="4.2.1.75"/>
    </reaction>
</comment>
<dbReference type="UniPathway" id="UPA00251">
    <property type="reaction ID" value="UER00320"/>
</dbReference>
<dbReference type="AlphaFoldDB" id="A0A426QJH7"/>
<proteinExistence type="inferred from homology"/>
<name>A0A426QJH7_9GAMM</name>
<evidence type="ECO:0000256" key="9">
    <source>
        <dbReference type="RuleBase" id="RU366031"/>
    </source>
</evidence>
<dbReference type="GO" id="GO:0006782">
    <property type="term" value="P:protoporphyrinogen IX biosynthetic process"/>
    <property type="evidence" value="ECO:0007669"/>
    <property type="project" value="UniProtKB-UniRule"/>
</dbReference>
<evidence type="ECO:0000256" key="3">
    <source>
        <dbReference type="ARBA" id="ARBA00013109"/>
    </source>
</evidence>
<dbReference type="InterPro" id="IPR003754">
    <property type="entry name" value="4pyrrol_synth_uPrphyn_synth"/>
</dbReference>
<comment type="function">
    <text evidence="6 9">Catalyzes cyclization of the linear tetrapyrrole, hydroxymethylbilane, to the macrocyclic uroporphyrinogen III.</text>
</comment>
<dbReference type="GO" id="GO:0006780">
    <property type="term" value="P:uroporphyrinogen III biosynthetic process"/>
    <property type="evidence" value="ECO:0007669"/>
    <property type="project" value="UniProtKB-UniRule"/>
</dbReference>
<comment type="caution">
    <text evidence="11">The sequence shown here is derived from an EMBL/GenBank/DDBJ whole genome shotgun (WGS) entry which is preliminary data.</text>
</comment>
<organism evidence="11 12">
    <name type="scientific">Thiohalobacter thiocyanaticus</name>
    <dbReference type="NCBI Taxonomy" id="585455"/>
    <lineage>
        <taxon>Bacteria</taxon>
        <taxon>Pseudomonadati</taxon>
        <taxon>Pseudomonadota</taxon>
        <taxon>Gammaproteobacteria</taxon>
        <taxon>Thiohalobacterales</taxon>
        <taxon>Thiohalobacteraceae</taxon>
        <taxon>Thiohalobacter</taxon>
    </lineage>
</organism>
<comment type="similarity">
    <text evidence="2 9">Belongs to the uroporphyrinogen-III synthase family.</text>
</comment>
<dbReference type="PANTHER" id="PTHR38042:SF1">
    <property type="entry name" value="UROPORPHYRINOGEN-III SYNTHASE, CHLOROPLASTIC"/>
    <property type="match status" value="1"/>
</dbReference>
<keyword evidence="4 9" id="KW-0456">Lyase</keyword>
<evidence type="ECO:0000313" key="11">
    <source>
        <dbReference type="EMBL" id="RRQ21866.1"/>
    </source>
</evidence>
<comment type="pathway">
    <text evidence="1 9">Porphyrin-containing compound metabolism; protoporphyrin-IX biosynthesis; coproporphyrinogen-III from 5-aminolevulinate: step 3/4.</text>
</comment>
<dbReference type="PANTHER" id="PTHR38042">
    <property type="entry name" value="UROPORPHYRINOGEN-III SYNTHASE, CHLOROPLASTIC"/>
    <property type="match status" value="1"/>
</dbReference>
<dbReference type="CDD" id="cd06578">
    <property type="entry name" value="HemD"/>
    <property type="match status" value="1"/>
</dbReference>
<dbReference type="InterPro" id="IPR036108">
    <property type="entry name" value="4pyrrol_syn_uPrphyn_synt_sf"/>
</dbReference>
<sequence>MRGRRPVLAGWRVLVTRPEAQAGALCEQLAAAGAEPVPFPVMEIRYLDRVDWPAPLESFDYALFVSVNAVAAWRAQAGGRPWPAAVRTLAIGRRTAAAMAAAGIPAGLAAPSPHTSEALLALPDLQRLTDCSIVILRGRGGRELIRDTLRERGARVECVELYERALPARDPAPLLQRWYSGGLDAVMVTSNAILDNLLTLLGESGAALCCGIPAIVPIAPAPGKHSLRCGGVGGGGGGVGRDRFREPRMLTTRP</sequence>
<dbReference type="Gene3D" id="3.40.50.10090">
    <property type="match status" value="2"/>
</dbReference>
<evidence type="ECO:0000256" key="1">
    <source>
        <dbReference type="ARBA" id="ARBA00004772"/>
    </source>
</evidence>
<evidence type="ECO:0000256" key="6">
    <source>
        <dbReference type="ARBA" id="ARBA00037589"/>
    </source>
</evidence>
<dbReference type="EMBL" id="QZMU01000001">
    <property type="protein sequence ID" value="RRQ21866.1"/>
    <property type="molecule type" value="Genomic_DNA"/>
</dbReference>